<organism evidence="4 5">
    <name type="scientific">Corynebacterium bovis</name>
    <dbReference type="NCBI Taxonomy" id="36808"/>
    <lineage>
        <taxon>Bacteria</taxon>
        <taxon>Bacillati</taxon>
        <taxon>Actinomycetota</taxon>
        <taxon>Actinomycetes</taxon>
        <taxon>Mycobacteriales</taxon>
        <taxon>Corynebacteriaceae</taxon>
        <taxon>Corynebacterium</taxon>
    </lineage>
</organism>
<comment type="caution">
    <text evidence="4">The sequence shown here is derived from an EMBL/GenBank/DDBJ whole genome shotgun (WGS) entry which is preliminary data.</text>
</comment>
<feature type="transmembrane region" description="Helical" evidence="2">
    <location>
        <begin position="345"/>
        <end position="369"/>
    </location>
</feature>
<feature type="transmembrane region" description="Helical" evidence="2">
    <location>
        <begin position="223"/>
        <end position="242"/>
    </location>
</feature>
<proteinExistence type="predicted"/>
<evidence type="ECO:0000313" key="4">
    <source>
        <dbReference type="EMBL" id="RRO87000.1"/>
    </source>
</evidence>
<evidence type="ECO:0000259" key="3">
    <source>
        <dbReference type="Pfam" id="PF01757"/>
    </source>
</evidence>
<keyword evidence="2" id="KW-1133">Transmembrane helix</keyword>
<dbReference type="RefSeq" id="WP_125172798.1">
    <property type="nucleotide sequence ID" value="NZ_JBAHVN010000002.1"/>
</dbReference>
<dbReference type="PANTHER" id="PTHR37312:SF1">
    <property type="entry name" value="MEMBRANE-BOUND ACYLTRANSFERASE YKRP-RELATED"/>
    <property type="match status" value="1"/>
</dbReference>
<feature type="compositionally biased region" description="Gly residues" evidence="1">
    <location>
        <begin position="23"/>
        <end position="33"/>
    </location>
</feature>
<dbReference type="EMBL" id="PQNK01000005">
    <property type="protein sequence ID" value="RRO87000.1"/>
    <property type="molecule type" value="Genomic_DNA"/>
</dbReference>
<evidence type="ECO:0000313" key="5">
    <source>
        <dbReference type="Proteomes" id="UP000276526"/>
    </source>
</evidence>
<feature type="domain" description="Acyltransferase 3" evidence="3">
    <location>
        <begin position="38"/>
        <end position="350"/>
    </location>
</feature>
<feature type="transmembrane region" description="Helical" evidence="2">
    <location>
        <begin position="149"/>
        <end position="166"/>
    </location>
</feature>
<dbReference type="AlphaFoldDB" id="A0A3R8VUD5"/>
<feature type="region of interest" description="Disordered" evidence="1">
    <location>
        <begin position="378"/>
        <end position="403"/>
    </location>
</feature>
<dbReference type="InterPro" id="IPR002656">
    <property type="entry name" value="Acyl_transf_3_dom"/>
</dbReference>
<sequence>MIYGTLGRMSTTTESSSRPVGRGVSGGGRAGGASGRVVWADVAKGMSIIGVCLMHVVTGYPDGMATTWGFFSSVLDPVRMPLFFLVSGFFSHRVLERSFGELWHRRLWFLLVPYVVFTPWHARQVLHGFGAESVTPWELVRAVVTGEPGLWFLHALILYTLAAWALRRFPPWAAVAVSVLPLFVAAATGAVMHPAVRQLVVYAPAFFLGLHLRPALRRLADSAHRPAVVVVTLALFIGWEMVYRPVDLYFIADGFTERRAAVSVLLALVRSVAAVPFGVVVAVWLGRTPVVSRVLSVVGRNTLPVYVSHLGALIWVRGTVVPWLVDRDPGRWGVLLDVNPSMVLGLLTCAGAGLALWAVGKVPYLRWVLYPPPLPRRSRPAGAAPTVGTAGDTARRGTPSAGR</sequence>
<accession>A0A3R8VUD5</accession>
<dbReference type="Pfam" id="PF01757">
    <property type="entry name" value="Acyl_transf_3"/>
    <property type="match status" value="1"/>
</dbReference>
<dbReference type="Proteomes" id="UP000276526">
    <property type="component" value="Unassembled WGS sequence"/>
</dbReference>
<evidence type="ECO:0000256" key="2">
    <source>
        <dbReference type="SAM" id="Phobius"/>
    </source>
</evidence>
<keyword evidence="2" id="KW-0472">Membrane</keyword>
<feature type="compositionally biased region" description="Low complexity" evidence="1">
    <location>
        <begin position="380"/>
        <end position="392"/>
    </location>
</feature>
<dbReference type="InterPro" id="IPR052734">
    <property type="entry name" value="Nod_factor_acetyltransferase"/>
</dbReference>
<feature type="region of interest" description="Disordered" evidence="1">
    <location>
        <begin position="1"/>
        <end position="33"/>
    </location>
</feature>
<feature type="transmembrane region" description="Helical" evidence="2">
    <location>
        <begin position="262"/>
        <end position="285"/>
    </location>
</feature>
<protein>
    <recommendedName>
        <fullName evidence="3">Acyltransferase 3 domain-containing protein</fullName>
    </recommendedName>
</protein>
<evidence type="ECO:0000256" key="1">
    <source>
        <dbReference type="SAM" id="MobiDB-lite"/>
    </source>
</evidence>
<keyword evidence="2" id="KW-0812">Transmembrane</keyword>
<reference evidence="4 5" key="1">
    <citation type="submission" date="2018-01" db="EMBL/GenBank/DDBJ databases">
        <title>Twenty Corynebacterium bovis Genomes.</title>
        <authorList>
            <person name="Gulvik C.A."/>
        </authorList>
    </citation>
    <scope>NUCLEOTIDE SEQUENCE [LARGE SCALE GENOMIC DNA]</scope>
    <source>
        <strain evidence="4 5">F6900</strain>
    </source>
</reference>
<feature type="transmembrane region" description="Helical" evidence="2">
    <location>
        <begin position="199"/>
        <end position="216"/>
    </location>
</feature>
<feature type="transmembrane region" description="Helical" evidence="2">
    <location>
        <begin position="173"/>
        <end position="193"/>
    </location>
</feature>
<dbReference type="PANTHER" id="PTHR37312">
    <property type="entry name" value="MEMBRANE-BOUND ACYLTRANSFERASE YKRP-RELATED"/>
    <property type="match status" value="1"/>
</dbReference>
<gene>
    <name evidence="4" type="ORF">CXF48_03950</name>
</gene>
<dbReference type="GO" id="GO:0016747">
    <property type="term" value="F:acyltransferase activity, transferring groups other than amino-acyl groups"/>
    <property type="evidence" value="ECO:0007669"/>
    <property type="project" value="InterPro"/>
</dbReference>
<name>A0A3R8VUD5_9CORY</name>